<keyword evidence="3" id="KW-1185">Reference proteome</keyword>
<evidence type="ECO:0000256" key="1">
    <source>
        <dbReference type="SAM" id="MobiDB-lite"/>
    </source>
</evidence>
<accession>A0A3N4IJB8</accession>
<dbReference type="Proteomes" id="UP000275078">
    <property type="component" value="Unassembled WGS sequence"/>
</dbReference>
<protein>
    <submittedName>
        <fullName evidence="2">Uncharacterized protein</fullName>
    </submittedName>
</protein>
<feature type="region of interest" description="Disordered" evidence="1">
    <location>
        <begin position="134"/>
        <end position="164"/>
    </location>
</feature>
<dbReference type="AlphaFoldDB" id="A0A3N4IJB8"/>
<evidence type="ECO:0000313" key="2">
    <source>
        <dbReference type="EMBL" id="RPA86235.1"/>
    </source>
</evidence>
<name>A0A3N4IJB8_ASCIM</name>
<feature type="compositionally biased region" description="Basic and acidic residues" evidence="1">
    <location>
        <begin position="134"/>
        <end position="146"/>
    </location>
</feature>
<proteinExistence type="predicted"/>
<sequence length="164" mass="16759">MSLPAAQAPNLPKVLALGSRGPGLVADQSQSSIVLVTRVFSPLGSTVVVCSPASTTTPKVDRVEVAAEGGTLLALGLFGDTAAGVFDGGEGGDSTGDVVGERCSVDSGDHGWIGGQIDGLGSWWGCWNCRNGKSQREDDGGRRDLHSSSPHAEPQVEAEVFVSP</sequence>
<dbReference type="EMBL" id="ML119650">
    <property type="protein sequence ID" value="RPA86235.1"/>
    <property type="molecule type" value="Genomic_DNA"/>
</dbReference>
<organism evidence="2 3">
    <name type="scientific">Ascobolus immersus RN42</name>
    <dbReference type="NCBI Taxonomy" id="1160509"/>
    <lineage>
        <taxon>Eukaryota</taxon>
        <taxon>Fungi</taxon>
        <taxon>Dikarya</taxon>
        <taxon>Ascomycota</taxon>
        <taxon>Pezizomycotina</taxon>
        <taxon>Pezizomycetes</taxon>
        <taxon>Pezizales</taxon>
        <taxon>Ascobolaceae</taxon>
        <taxon>Ascobolus</taxon>
    </lineage>
</organism>
<evidence type="ECO:0000313" key="3">
    <source>
        <dbReference type="Proteomes" id="UP000275078"/>
    </source>
</evidence>
<reference evidence="2 3" key="1">
    <citation type="journal article" date="2018" name="Nat. Ecol. Evol.">
        <title>Pezizomycetes genomes reveal the molecular basis of ectomycorrhizal truffle lifestyle.</title>
        <authorList>
            <person name="Murat C."/>
            <person name="Payen T."/>
            <person name="Noel B."/>
            <person name="Kuo A."/>
            <person name="Morin E."/>
            <person name="Chen J."/>
            <person name="Kohler A."/>
            <person name="Krizsan K."/>
            <person name="Balestrini R."/>
            <person name="Da Silva C."/>
            <person name="Montanini B."/>
            <person name="Hainaut M."/>
            <person name="Levati E."/>
            <person name="Barry K.W."/>
            <person name="Belfiori B."/>
            <person name="Cichocki N."/>
            <person name="Clum A."/>
            <person name="Dockter R.B."/>
            <person name="Fauchery L."/>
            <person name="Guy J."/>
            <person name="Iotti M."/>
            <person name="Le Tacon F."/>
            <person name="Lindquist E.A."/>
            <person name="Lipzen A."/>
            <person name="Malagnac F."/>
            <person name="Mello A."/>
            <person name="Molinier V."/>
            <person name="Miyauchi S."/>
            <person name="Poulain J."/>
            <person name="Riccioni C."/>
            <person name="Rubini A."/>
            <person name="Sitrit Y."/>
            <person name="Splivallo R."/>
            <person name="Traeger S."/>
            <person name="Wang M."/>
            <person name="Zifcakova L."/>
            <person name="Wipf D."/>
            <person name="Zambonelli A."/>
            <person name="Paolocci F."/>
            <person name="Nowrousian M."/>
            <person name="Ottonello S."/>
            <person name="Baldrian P."/>
            <person name="Spatafora J.W."/>
            <person name="Henrissat B."/>
            <person name="Nagy L.G."/>
            <person name="Aury J.M."/>
            <person name="Wincker P."/>
            <person name="Grigoriev I.V."/>
            <person name="Bonfante P."/>
            <person name="Martin F.M."/>
        </authorList>
    </citation>
    <scope>NUCLEOTIDE SEQUENCE [LARGE SCALE GENOMIC DNA]</scope>
    <source>
        <strain evidence="2 3">RN42</strain>
    </source>
</reference>
<gene>
    <name evidence="2" type="ORF">BJ508DRAFT_348678</name>
</gene>